<name>A0A5K3EV31_MESCO</name>
<reference evidence="2" key="1">
    <citation type="submission" date="2019-11" db="UniProtKB">
        <authorList>
            <consortium name="WormBaseParasite"/>
        </authorList>
    </citation>
    <scope>IDENTIFICATION</scope>
</reference>
<feature type="signal peptide" evidence="1">
    <location>
        <begin position="1"/>
        <end position="18"/>
    </location>
</feature>
<proteinExistence type="predicted"/>
<accession>A0A5K3EV31</accession>
<dbReference type="AlphaFoldDB" id="A0A5K3EV31"/>
<feature type="chain" id="PRO_5024273828" evidence="1">
    <location>
        <begin position="19"/>
        <end position="75"/>
    </location>
</feature>
<evidence type="ECO:0000256" key="1">
    <source>
        <dbReference type="SAM" id="SignalP"/>
    </source>
</evidence>
<dbReference type="WBParaSite" id="MCU_002862-RA">
    <property type="protein sequence ID" value="MCU_002862-RA"/>
    <property type="gene ID" value="MCU_002862"/>
</dbReference>
<sequence>MSWFVLLCLVCLMPPFVARVDAQRARLNLDAILGERGRSASQTGDRKKQIFQDMKEFRRYLQRLEEWLAITGRPR</sequence>
<protein>
    <submittedName>
        <fullName evidence="2">GLUCAGON domain-containing protein</fullName>
    </submittedName>
</protein>
<keyword evidence="1" id="KW-0732">Signal</keyword>
<organism evidence="2">
    <name type="scientific">Mesocestoides corti</name>
    <name type="common">Flatworm</name>
    <dbReference type="NCBI Taxonomy" id="53468"/>
    <lineage>
        <taxon>Eukaryota</taxon>
        <taxon>Metazoa</taxon>
        <taxon>Spiralia</taxon>
        <taxon>Lophotrochozoa</taxon>
        <taxon>Platyhelminthes</taxon>
        <taxon>Cestoda</taxon>
        <taxon>Eucestoda</taxon>
        <taxon>Cyclophyllidea</taxon>
        <taxon>Mesocestoididae</taxon>
        <taxon>Mesocestoides</taxon>
    </lineage>
</organism>
<evidence type="ECO:0000313" key="2">
    <source>
        <dbReference type="WBParaSite" id="MCU_002862-RA"/>
    </source>
</evidence>